<evidence type="ECO:0000313" key="1">
    <source>
        <dbReference type="EMBL" id="MBD2686135.1"/>
    </source>
</evidence>
<dbReference type="RefSeq" id="WP_190385998.1">
    <property type="nucleotide sequence ID" value="NZ_JACJTM010000027.1"/>
</dbReference>
<name>A0ABR8ITT5_APHFL</name>
<protein>
    <submittedName>
        <fullName evidence="1">Uncharacterized protein</fullName>
    </submittedName>
</protein>
<reference evidence="1 2" key="1">
    <citation type="journal article" date="2020" name="ISME J.">
        <title>Comparative genomics reveals insights into cyanobacterial evolution and habitat adaptation.</title>
        <authorList>
            <person name="Chen M.Y."/>
            <person name="Teng W.K."/>
            <person name="Zhao L."/>
            <person name="Hu C.X."/>
            <person name="Zhou Y.K."/>
            <person name="Han B.P."/>
            <person name="Song L.R."/>
            <person name="Shu W.S."/>
        </authorList>
    </citation>
    <scope>NUCLEOTIDE SEQUENCE [LARGE SCALE GENOMIC DNA]</scope>
    <source>
        <strain evidence="1 2">FACHB-1249</strain>
    </source>
</reference>
<keyword evidence="2" id="KW-1185">Reference proteome</keyword>
<dbReference type="EMBL" id="JACJTM010000027">
    <property type="protein sequence ID" value="MBD2686135.1"/>
    <property type="molecule type" value="Genomic_DNA"/>
</dbReference>
<organism evidence="1 2">
    <name type="scientific">Aphanizomenon flos-aquae FACHB-1249</name>
    <dbReference type="NCBI Taxonomy" id="2692889"/>
    <lineage>
        <taxon>Bacteria</taxon>
        <taxon>Bacillati</taxon>
        <taxon>Cyanobacteriota</taxon>
        <taxon>Cyanophyceae</taxon>
        <taxon>Nostocales</taxon>
        <taxon>Aphanizomenonaceae</taxon>
        <taxon>Aphanizomenon</taxon>
    </lineage>
</organism>
<evidence type="ECO:0000313" key="2">
    <source>
        <dbReference type="Proteomes" id="UP000660270"/>
    </source>
</evidence>
<sequence length="71" mass="8300">MPSKDLGLIYILLSLLLILCLTAQDYQIHLYYLCFKAQYNTEVMENEPRKNEEAKVIVLERFFVMGNSVIV</sequence>
<comment type="caution">
    <text evidence="1">The sequence shown here is derived from an EMBL/GenBank/DDBJ whole genome shotgun (WGS) entry which is preliminary data.</text>
</comment>
<dbReference type="GeneID" id="78217953"/>
<gene>
    <name evidence="1" type="ORF">H6G43_13110</name>
</gene>
<accession>A0ABR8ITT5</accession>
<proteinExistence type="predicted"/>
<dbReference type="Proteomes" id="UP000660270">
    <property type="component" value="Unassembled WGS sequence"/>
</dbReference>